<sequence>IHLTFLHEPGSNNLLDAISNCEKIPFHPYLSLKDTLGFILINLPLITL</sequence>
<proteinExistence type="predicted"/>
<feature type="non-terminal residue" evidence="1">
    <location>
        <position position="48"/>
    </location>
</feature>
<feature type="non-terminal residue" evidence="1">
    <location>
        <position position="1"/>
    </location>
</feature>
<organism evidence="1 2">
    <name type="scientific">Tyto alba</name>
    <name type="common">Barn owl</name>
    <dbReference type="NCBI Taxonomy" id="56313"/>
    <lineage>
        <taxon>Eukaryota</taxon>
        <taxon>Metazoa</taxon>
        <taxon>Chordata</taxon>
        <taxon>Craniata</taxon>
        <taxon>Vertebrata</taxon>
        <taxon>Euteleostomi</taxon>
        <taxon>Archelosauria</taxon>
        <taxon>Archosauria</taxon>
        <taxon>Dinosauria</taxon>
        <taxon>Saurischia</taxon>
        <taxon>Theropoda</taxon>
        <taxon>Coelurosauria</taxon>
        <taxon>Aves</taxon>
        <taxon>Neognathae</taxon>
        <taxon>Neoaves</taxon>
        <taxon>Telluraves</taxon>
        <taxon>Strigiformes</taxon>
        <taxon>Tytonidae</taxon>
        <taxon>Tyto</taxon>
    </lineage>
</organism>
<gene>
    <name evidence="1" type="ORF">N341_05972</name>
</gene>
<dbReference type="EMBL" id="KK379216">
    <property type="protein sequence ID" value="KFV47499.1"/>
    <property type="molecule type" value="Genomic_DNA"/>
</dbReference>
<dbReference type="Proteomes" id="UP000054190">
    <property type="component" value="Unassembled WGS sequence"/>
</dbReference>
<name>A0A093F019_TYTAL</name>
<dbReference type="AlphaFoldDB" id="A0A093F019"/>
<dbReference type="SUPFAM" id="SSF81342">
    <property type="entry name" value="Transmembrane di-heme cytochromes"/>
    <property type="match status" value="1"/>
</dbReference>
<dbReference type="GO" id="GO:0022904">
    <property type="term" value="P:respiratory electron transport chain"/>
    <property type="evidence" value="ECO:0007669"/>
    <property type="project" value="InterPro"/>
</dbReference>
<dbReference type="GO" id="GO:0016020">
    <property type="term" value="C:membrane"/>
    <property type="evidence" value="ECO:0007669"/>
    <property type="project" value="InterPro"/>
</dbReference>
<accession>A0A093F019</accession>
<dbReference type="InterPro" id="IPR016174">
    <property type="entry name" value="Di-haem_cyt_TM"/>
</dbReference>
<reference evidence="1 2" key="1">
    <citation type="submission" date="2014-04" db="EMBL/GenBank/DDBJ databases">
        <title>Genome evolution of avian class.</title>
        <authorList>
            <person name="Zhang G."/>
            <person name="Li C."/>
        </authorList>
    </citation>
    <scope>NUCLEOTIDE SEQUENCE [LARGE SCALE GENOMIC DNA]</scope>
    <source>
        <strain evidence="1">BGI_N341</strain>
    </source>
</reference>
<dbReference type="InterPro" id="IPR027387">
    <property type="entry name" value="Cytb/b6-like_sf"/>
</dbReference>
<evidence type="ECO:0000313" key="1">
    <source>
        <dbReference type="EMBL" id="KFV47499.1"/>
    </source>
</evidence>
<keyword evidence="2" id="KW-1185">Reference proteome</keyword>
<evidence type="ECO:0000313" key="2">
    <source>
        <dbReference type="Proteomes" id="UP000054190"/>
    </source>
</evidence>
<dbReference type="Gene3D" id="1.20.810.10">
    <property type="entry name" value="Cytochrome Bc1 Complex, Chain C"/>
    <property type="match status" value="1"/>
</dbReference>
<protein>
    <submittedName>
        <fullName evidence="1">Cytochrome b</fullName>
    </submittedName>
</protein>